<name>A0ABR7DF68_9CLOT</name>
<reference evidence="2 3" key="1">
    <citation type="submission" date="2020-08" db="EMBL/GenBank/DDBJ databases">
        <title>Genome public.</title>
        <authorList>
            <person name="Liu C."/>
            <person name="Sun Q."/>
        </authorList>
    </citation>
    <scope>NUCLEOTIDE SEQUENCE [LARGE SCALE GENOMIC DNA]</scope>
    <source>
        <strain evidence="2 3">NSJ-6</strain>
    </source>
</reference>
<accession>A0ABR7DF68</accession>
<dbReference type="EMBL" id="JACOOO010000033">
    <property type="protein sequence ID" value="MBC5630041.1"/>
    <property type="molecule type" value="Genomic_DNA"/>
</dbReference>
<dbReference type="SUPFAM" id="SSF55031">
    <property type="entry name" value="Bacterial exopeptidase dimerisation domain"/>
    <property type="match status" value="1"/>
</dbReference>
<dbReference type="InterPro" id="IPR036264">
    <property type="entry name" value="Bact_exopeptidase_dim_dom"/>
</dbReference>
<dbReference type="NCBIfam" id="TIGR01891">
    <property type="entry name" value="amidohydrolases"/>
    <property type="match status" value="1"/>
</dbReference>
<dbReference type="Proteomes" id="UP000596929">
    <property type="component" value="Unassembled WGS sequence"/>
</dbReference>
<feature type="domain" description="Peptidase M20 dimerisation" evidence="1">
    <location>
        <begin position="189"/>
        <end position="280"/>
    </location>
</feature>
<dbReference type="Pfam" id="PF07687">
    <property type="entry name" value="M20_dimer"/>
    <property type="match status" value="1"/>
</dbReference>
<protein>
    <submittedName>
        <fullName evidence="2">Amidohydrolase</fullName>
    </submittedName>
</protein>
<dbReference type="InterPro" id="IPR002933">
    <property type="entry name" value="Peptidase_M20"/>
</dbReference>
<proteinExistence type="predicted"/>
<sequence length="393" mass="43322">MDLKNEVISIKDEIIKLRRNFHMNPELGFEEYETSKFIKEYLDKEGISYESYAKTGVCGIIRGDLEEKKDRVIGLRSDIDALPIEENNKCEYISTVKGKMHACGHDGHAAILLGVAKILNRNRELFGGTIKLIFEPAEETIGGARYMIEEGVLTAPNVDIMCGLHLDENINCGQVEVKFGAVNAASNPFKVEVMGVGGHGAYPSSAIDPIVISSNIINALQNIVSREVNPLNSAVITVGSIHGGTGANIIPEKVTLTGIIRTLNSEDRQLVTRRVDEIAKGIGLTLRGKVKIEIEESYPMLINDKNSVNKLRNAAIKVIGEENVLEQEYPHMGVESFAYFANEIPSVFYFLGCRNEEKGIIHPAHSSLFDIDEDALMIGVAIQCQMVLDYLTN</sequence>
<dbReference type="PANTHER" id="PTHR11014">
    <property type="entry name" value="PEPTIDASE M20 FAMILY MEMBER"/>
    <property type="match status" value="1"/>
</dbReference>
<dbReference type="Pfam" id="PF01546">
    <property type="entry name" value="Peptidase_M20"/>
    <property type="match status" value="1"/>
</dbReference>
<evidence type="ECO:0000313" key="2">
    <source>
        <dbReference type="EMBL" id="MBC5630041.1"/>
    </source>
</evidence>
<comment type="caution">
    <text evidence="2">The sequence shown here is derived from an EMBL/GenBank/DDBJ whole genome shotgun (WGS) entry which is preliminary data.</text>
</comment>
<dbReference type="PANTHER" id="PTHR11014:SF63">
    <property type="entry name" value="METALLOPEPTIDASE, PUTATIVE (AFU_ORTHOLOGUE AFUA_6G09600)-RELATED"/>
    <property type="match status" value="1"/>
</dbReference>
<dbReference type="InterPro" id="IPR017439">
    <property type="entry name" value="Amidohydrolase"/>
</dbReference>
<dbReference type="RefSeq" id="WP_186860532.1">
    <property type="nucleotide sequence ID" value="NZ_JACOOO010000033.1"/>
</dbReference>
<dbReference type="PIRSF" id="PIRSF005962">
    <property type="entry name" value="Pept_M20D_amidohydro"/>
    <property type="match status" value="1"/>
</dbReference>
<gene>
    <name evidence="2" type="ORF">H8S20_14300</name>
</gene>
<organism evidence="2 3">
    <name type="scientific">Clostridium hominis</name>
    <dbReference type="NCBI Taxonomy" id="2763036"/>
    <lineage>
        <taxon>Bacteria</taxon>
        <taxon>Bacillati</taxon>
        <taxon>Bacillota</taxon>
        <taxon>Clostridia</taxon>
        <taxon>Eubacteriales</taxon>
        <taxon>Clostridiaceae</taxon>
        <taxon>Clostridium</taxon>
    </lineage>
</organism>
<dbReference type="CDD" id="cd03886">
    <property type="entry name" value="M20_Acy1"/>
    <property type="match status" value="1"/>
</dbReference>
<dbReference type="Gene3D" id="3.30.70.360">
    <property type="match status" value="1"/>
</dbReference>
<evidence type="ECO:0000313" key="3">
    <source>
        <dbReference type="Proteomes" id="UP000596929"/>
    </source>
</evidence>
<keyword evidence="3" id="KW-1185">Reference proteome</keyword>
<dbReference type="SUPFAM" id="SSF53187">
    <property type="entry name" value="Zn-dependent exopeptidases"/>
    <property type="match status" value="1"/>
</dbReference>
<dbReference type="Gene3D" id="3.40.630.10">
    <property type="entry name" value="Zn peptidases"/>
    <property type="match status" value="1"/>
</dbReference>
<dbReference type="InterPro" id="IPR011650">
    <property type="entry name" value="Peptidase_M20_dimer"/>
</dbReference>
<evidence type="ECO:0000259" key="1">
    <source>
        <dbReference type="Pfam" id="PF07687"/>
    </source>
</evidence>